<dbReference type="GO" id="GO:0006465">
    <property type="term" value="P:signal peptide processing"/>
    <property type="evidence" value="ECO:0007669"/>
    <property type="project" value="TreeGrafter"/>
</dbReference>
<dbReference type="GO" id="GO:0008168">
    <property type="term" value="F:methyltransferase activity"/>
    <property type="evidence" value="ECO:0007669"/>
    <property type="project" value="UniProtKB-KW"/>
</dbReference>
<organism evidence="4 5">
    <name type="scientific">Eubacterium ruminantium</name>
    <dbReference type="NCBI Taxonomy" id="42322"/>
    <lineage>
        <taxon>Bacteria</taxon>
        <taxon>Bacillati</taxon>
        <taxon>Bacillota</taxon>
        <taxon>Clostridia</taxon>
        <taxon>Eubacteriales</taxon>
        <taxon>Eubacteriaceae</taxon>
        <taxon>Eubacterium</taxon>
    </lineage>
</organism>
<sequence length="249" mass="27553">MGTTEIICAIILVVAFVASCFVIAKISAWITARDEAYEREIAKDKTAEERIKSWRDLTFTPEKRKVSPMRFAAAVIFGAAGGFLLGNRIDDTVKLIFMMVLFVILFMIAFIDQDTMEIPPYLNYTILAMGIAAIWLIKDVTLVERLIGMVCTSVPLLLINLVIQDAFGMGDIKLMFAAGFLLGWKVILVGFIFGIFVGGVLGVVVLIRKSKTGKDHMPFGPALCIGIAIAVLYAEPILKWYTDLLKFKS</sequence>
<dbReference type="Pfam" id="PF01478">
    <property type="entry name" value="Peptidase_A24"/>
    <property type="match status" value="1"/>
</dbReference>
<feature type="transmembrane region" description="Helical" evidence="2">
    <location>
        <begin position="6"/>
        <end position="24"/>
    </location>
</feature>
<evidence type="ECO:0000256" key="2">
    <source>
        <dbReference type="SAM" id="Phobius"/>
    </source>
</evidence>
<feature type="domain" description="Prepilin type IV endopeptidase peptidase" evidence="3">
    <location>
        <begin position="99"/>
        <end position="203"/>
    </location>
</feature>
<evidence type="ECO:0000259" key="3">
    <source>
        <dbReference type="Pfam" id="PF01478"/>
    </source>
</evidence>
<dbReference type="PANTHER" id="PTHR30487">
    <property type="entry name" value="TYPE 4 PREPILIN-LIKE PROTEINS LEADER PEPTIDE-PROCESSING ENZYME"/>
    <property type="match status" value="1"/>
</dbReference>
<feature type="transmembrane region" description="Helical" evidence="2">
    <location>
        <begin position="143"/>
        <end position="162"/>
    </location>
</feature>
<proteinExistence type="inferred from homology"/>
<feature type="transmembrane region" description="Helical" evidence="2">
    <location>
        <begin position="71"/>
        <end position="89"/>
    </location>
</feature>
<dbReference type="PANTHER" id="PTHR30487:SF0">
    <property type="entry name" value="PREPILIN LEADER PEPTIDASE_N-METHYLTRANSFERASE-RELATED"/>
    <property type="match status" value="1"/>
</dbReference>
<dbReference type="GO" id="GO:0004190">
    <property type="term" value="F:aspartic-type endopeptidase activity"/>
    <property type="evidence" value="ECO:0007669"/>
    <property type="project" value="InterPro"/>
</dbReference>
<dbReference type="GO" id="GO:0032259">
    <property type="term" value="P:methylation"/>
    <property type="evidence" value="ECO:0007669"/>
    <property type="project" value="UniProtKB-KW"/>
</dbReference>
<comment type="similarity">
    <text evidence="1">Belongs to the peptidase A24 family.</text>
</comment>
<keyword evidence="2" id="KW-0472">Membrane</keyword>
<dbReference type="RefSeq" id="WP_078786033.1">
    <property type="nucleotide sequence ID" value="NZ_FUXA01000004.1"/>
</dbReference>
<feature type="transmembrane region" description="Helical" evidence="2">
    <location>
        <begin position="118"/>
        <end position="137"/>
    </location>
</feature>
<gene>
    <name evidence="4" type="ORF">SAMN02745110_00355</name>
</gene>
<keyword evidence="2" id="KW-0812">Transmembrane</keyword>
<feature type="transmembrane region" description="Helical" evidence="2">
    <location>
        <begin position="174"/>
        <end position="207"/>
    </location>
</feature>
<evidence type="ECO:0000256" key="1">
    <source>
        <dbReference type="ARBA" id="ARBA00005801"/>
    </source>
</evidence>
<dbReference type="GO" id="GO:0005886">
    <property type="term" value="C:plasma membrane"/>
    <property type="evidence" value="ECO:0007669"/>
    <property type="project" value="TreeGrafter"/>
</dbReference>
<keyword evidence="5" id="KW-1185">Reference proteome</keyword>
<dbReference type="InterPro" id="IPR050882">
    <property type="entry name" value="Prepilin_peptidase/N-MTase"/>
</dbReference>
<keyword evidence="4" id="KW-0808">Transferase</keyword>
<dbReference type="InterPro" id="IPR000045">
    <property type="entry name" value="Prepilin_IV_endopep_pep"/>
</dbReference>
<evidence type="ECO:0000313" key="4">
    <source>
        <dbReference type="EMBL" id="SJZ41332.1"/>
    </source>
</evidence>
<feature type="transmembrane region" description="Helical" evidence="2">
    <location>
        <begin position="219"/>
        <end position="238"/>
    </location>
</feature>
<feature type="transmembrane region" description="Helical" evidence="2">
    <location>
        <begin position="95"/>
        <end position="111"/>
    </location>
</feature>
<keyword evidence="2" id="KW-1133">Transmembrane helix</keyword>
<dbReference type="Gene3D" id="1.20.120.1220">
    <property type="match status" value="1"/>
</dbReference>
<reference evidence="4 5" key="1">
    <citation type="submission" date="2017-02" db="EMBL/GenBank/DDBJ databases">
        <authorList>
            <person name="Peterson S.W."/>
        </authorList>
    </citation>
    <scope>NUCLEOTIDE SEQUENCE [LARGE SCALE GENOMIC DNA]</scope>
    <source>
        <strain evidence="4 5">ATCC 17233</strain>
    </source>
</reference>
<dbReference type="AlphaFoldDB" id="A0A1T4KFX9"/>
<keyword evidence="4" id="KW-0489">Methyltransferase</keyword>
<name>A0A1T4KFX9_9FIRM</name>
<accession>A0A1T4KFX9</accession>
<protein>
    <submittedName>
        <fullName evidence="4">Leader peptidase (Prepilin peptidase) / N-methyltransferase</fullName>
    </submittedName>
</protein>
<dbReference type="EMBL" id="FUXA01000004">
    <property type="protein sequence ID" value="SJZ41332.1"/>
    <property type="molecule type" value="Genomic_DNA"/>
</dbReference>
<evidence type="ECO:0000313" key="5">
    <source>
        <dbReference type="Proteomes" id="UP000189857"/>
    </source>
</evidence>
<dbReference type="Proteomes" id="UP000189857">
    <property type="component" value="Unassembled WGS sequence"/>
</dbReference>